<keyword evidence="2" id="KW-1185">Reference proteome</keyword>
<name>A0A5B7JE04_PORTR</name>
<reference evidence="1 2" key="1">
    <citation type="submission" date="2019-05" db="EMBL/GenBank/DDBJ databases">
        <title>Another draft genome of Portunus trituberculatus and its Hox gene families provides insights of decapod evolution.</title>
        <authorList>
            <person name="Jeong J.-H."/>
            <person name="Song I."/>
            <person name="Kim S."/>
            <person name="Choi T."/>
            <person name="Kim D."/>
            <person name="Ryu S."/>
            <person name="Kim W."/>
        </authorList>
    </citation>
    <scope>NUCLEOTIDE SEQUENCE [LARGE SCALE GENOMIC DNA]</scope>
    <source>
        <tissue evidence="1">Muscle</tissue>
    </source>
</reference>
<gene>
    <name evidence="1" type="ORF">E2C01_090182</name>
</gene>
<dbReference type="Proteomes" id="UP000324222">
    <property type="component" value="Unassembled WGS sequence"/>
</dbReference>
<protein>
    <submittedName>
        <fullName evidence="1">Uncharacterized protein</fullName>
    </submittedName>
</protein>
<proteinExistence type="predicted"/>
<evidence type="ECO:0000313" key="1">
    <source>
        <dbReference type="EMBL" id="MPC94990.1"/>
    </source>
</evidence>
<dbReference type="AlphaFoldDB" id="A0A5B7JE04"/>
<dbReference type="EMBL" id="VSRR010100552">
    <property type="protein sequence ID" value="MPC94990.1"/>
    <property type="molecule type" value="Genomic_DNA"/>
</dbReference>
<sequence>MKNEKKIMEDEEDEVMKNDDILRGLPLWEEAQGLTGMSAAVANRASINLLGVVHEAFRRGVSGGLRHPDRGINFIRNVFMAFIFKTCSELLLV</sequence>
<evidence type="ECO:0000313" key="2">
    <source>
        <dbReference type="Proteomes" id="UP000324222"/>
    </source>
</evidence>
<comment type="caution">
    <text evidence="1">The sequence shown here is derived from an EMBL/GenBank/DDBJ whole genome shotgun (WGS) entry which is preliminary data.</text>
</comment>
<organism evidence="1 2">
    <name type="scientific">Portunus trituberculatus</name>
    <name type="common">Swimming crab</name>
    <name type="synonym">Neptunus trituberculatus</name>
    <dbReference type="NCBI Taxonomy" id="210409"/>
    <lineage>
        <taxon>Eukaryota</taxon>
        <taxon>Metazoa</taxon>
        <taxon>Ecdysozoa</taxon>
        <taxon>Arthropoda</taxon>
        <taxon>Crustacea</taxon>
        <taxon>Multicrustacea</taxon>
        <taxon>Malacostraca</taxon>
        <taxon>Eumalacostraca</taxon>
        <taxon>Eucarida</taxon>
        <taxon>Decapoda</taxon>
        <taxon>Pleocyemata</taxon>
        <taxon>Brachyura</taxon>
        <taxon>Eubrachyura</taxon>
        <taxon>Portunoidea</taxon>
        <taxon>Portunidae</taxon>
        <taxon>Portuninae</taxon>
        <taxon>Portunus</taxon>
    </lineage>
</organism>
<accession>A0A5B7JE04</accession>